<dbReference type="Pfam" id="PF26215">
    <property type="entry name" value="HTH_animal"/>
    <property type="match status" value="1"/>
</dbReference>
<evidence type="ECO:0000313" key="4">
    <source>
        <dbReference type="Proteomes" id="UP000230750"/>
    </source>
</evidence>
<comment type="caution">
    <text evidence="3">The sequence shown here is derived from an EMBL/GenBank/DDBJ whole genome shotgun (WGS) entry which is preliminary data.</text>
</comment>
<dbReference type="InterPro" id="IPR035901">
    <property type="entry name" value="GIY-YIG_endonuc_sf"/>
</dbReference>
<dbReference type="PANTHER" id="PTHR21301">
    <property type="entry name" value="REVERSE TRANSCRIPTASE"/>
    <property type="match status" value="1"/>
</dbReference>
<dbReference type="PANTHER" id="PTHR21301:SF10">
    <property type="entry name" value="REVERSE TRANSCRIPTASE DOMAIN-CONTAINING PROTEIN"/>
    <property type="match status" value="1"/>
</dbReference>
<feature type="domain" description="GIY-YIG" evidence="1">
    <location>
        <begin position="296"/>
        <end position="376"/>
    </location>
</feature>
<name>A0A2G8KUY9_STIJA</name>
<dbReference type="CDD" id="cd10442">
    <property type="entry name" value="GIY-YIG_PLEs"/>
    <property type="match status" value="1"/>
</dbReference>
<dbReference type="InterPro" id="IPR058912">
    <property type="entry name" value="HTH_animal"/>
</dbReference>
<dbReference type="AlphaFoldDB" id="A0A2G8KUY9"/>
<dbReference type="Proteomes" id="UP000230750">
    <property type="component" value="Unassembled WGS sequence"/>
</dbReference>
<dbReference type="OrthoDB" id="10025388at2759"/>
<accession>A0A2G8KUY9</accession>
<proteinExistence type="predicted"/>
<organism evidence="3 4">
    <name type="scientific">Stichopus japonicus</name>
    <name type="common">Sea cucumber</name>
    <dbReference type="NCBI Taxonomy" id="307972"/>
    <lineage>
        <taxon>Eukaryota</taxon>
        <taxon>Metazoa</taxon>
        <taxon>Echinodermata</taxon>
        <taxon>Eleutherozoa</taxon>
        <taxon>Echinozoa</taxon>
        <taxon>Holothuroidea</taxon>
        <taxon>Aspidochirotacea</taxon>
        <taxon>Aspidochirotida</taxon>
        <taxon>Stichopodidae</taxon>
        <taxon>Apostichopus</taxon>
    </lineage>
</organism>
<evidence type="ECO:0000259" key="1">
    <source>
        <dbReference type="PROSITE" id="PS50164"/>
    </source>
</evidence>
<dbReference type="EMBL" id="MRZV01000356">
    <property type="protein sequence ID" value="PIK51809.1"/>
    <property type="molecule type" value="Genomic_DNA"/>
</dbReference>
<dbReference type="PROSITE" id="PS50878">
    <property type="entry name" value="RT_POL"/>
    <property type="match status" value="1"/>
</dbReference>
<evidence type="ECO:0008006" key="5">
    <source>
        <dbReference type="Google" id="ProtNLM"/>
    </source>
</evidence>
<protein>
    <recommendedName>
        <fullName evidence="5">GIY-YIG domain-containing protein</fullName>
    </recommendedName>
</protein>
<evidence type="ECO:0000259" key="2">
    <source>
        <dbReference type="PROSITE" id="PS50878"/>
    </source>
</evidence>
<dbReference type="InterPro" id="IPR000477">
    <property type="entry name" value="RT_dom"/>
</dbReference>
<dbReference type="Gene3D" id="3.40.1440.10">
    <property type="entry name" value="GIY-YIG endonuclease"/>
    <property type="match status" value="1"/>
</dbReference>
<evidence type="ECO:0000313" key="3">
    <source>
        <dbReference type="EMBL" id="PIK51809.1"/>
    </source>
</evidence>
<sequence>MGTKMAPSFANIFMGNLEKEFLSRQNLKPHTWLRYIDDIFMIWTHGEANLKLFIDDINSFHHTIKFTADFSGHGVHFLDTTVTLQNGSLKTDLFNKPTNKHNYLLPSSCHPRHCTRNIPYSQALRIRRICSSEVDFDSRTKELSQHLLNRQYFRGTIENAIKKAKSKPRTETLTYKTRQTSSKRVPLVTEFHPGLPPLANIIQKNFHLLQGTERLKSVFPELPVIAFKRPSNLRDILVRASFRDDTPLGESKTETTGSSPCTQNCKTCLLVDSTGAFQSNQTKRTFQIRHKINCLSKNVIYLIYCNICNLQYIGESKNTLRMRMTQHRSAIKTKKIYQPVANHFNLQNHSIENLRVIAIDQNDSWTDKSRKAKENFWELNLKTTAPFGLNIRNDLPSQINQNNSFTITTESD</sequence>
<keyword evidence="4" id="KW-1185">Reference proteome</keyword>
<dbReference type="Pfam" id="PF01541">
    <property type="entry name" value="GIY-YIG"/>
    <property type="match status" value="1"/>
</dbReference>
<dbReference type="InterPro" id="IPR000305">
    <property type="entry name" value="GIY-YIG_endonuc"/>
</dbReference>
<gene>
    <name evidence="3" type="ORF">BSL78_11333</name>
</gene>
<dbReference type="PROSITE" id="PS50164">
    <property type="entry name" value="GIY_YIG"/>
    <property type="match status" value="1"/>
</dbReference>
<feature type="domain" description="Reverse transcriptase" evidence="2">
    <location>
        <begin position="1"/>
        <end position="89"/>
    </location>
</feature>
<reference evidence="3 4" key="1">
    <citation type="journal article" date="2017" name="PLoS Biol.">
        <title>The sea cucumber genome provides insights into morphological evolution and visceral regeneration.</title>
        <authorList>
            <person name="Zhang X."/>
            <person name="Sun L."/>
            <person name="Yuan J."/>
            <person name="Sun Y."/>
            <person name="Gao Y."/>
            <person name="Zhang L."/>
            <person name="Li S."/>
            <person name="Dai H."/>
            <person name="Hamel J.F."/>
            <person name="Liu C."/>
            <person name="Yu Y."/>
            <person name="Liu S."/>
            <person name="Lin W."/>
            <person name="Guo K."/>
            <person name="Jin S."/>
            <person name="Xu P."/>
            <person name="Storey K.B."/>
            <person name="Huan P."/>
            <person name="Zhang T."/>
            <person name="Zhou Y."/>
            <person name="Zhang J."/>
            <person name="Lin C."/>
            <person name="Li X."/>
            <person name="Xing L."/>
            <person name="Huo D."/>
            <person name="Sun M."/>
            <person name="Wang L."/>
            <person name="Mercier A."/>
            <person name="Li F."/>
            <person name="Yang H."/>
            <person name="Xiang J."/>
        </authorList>
    </citation>
    <scope>NUCLEOTIDE SEQUENCE [LARGE SCALE GENOMIC DNA]</scope>
    <source>
        <strain evidence="3">Shaxun</strain>
        <tissue evidence="3">Muscle</tissue>
    </source>
</reference>